<organism evidence="2 3">
    <name type="scientific">Podila minutissima</name>
    <dbReference type="NCBI Taxonomy" id="64525"/>
    <lineage>
        <taxon>Eukaryota</taxon>
        <taxon>Fungi</taxon>
        <taxon>Fungi incertae sedis</taxon>
        <taxon>Mucoromycota</taxon>
        <taxon>Mortierellomycotina</taxon>
        <taxon>Mortierellomycetes</taxon>
        <taxon>Mortierellales</taxon>
        <taxon>Mortierellaceae</taxon>
        <taxon>Podila</taxon>
    </lineage>
</organism>
<dbReference type="PANTHER" id="PTHR24413">
    <property type="entry name" value="SPECKLE-TYPE POZ PROTEIN"/>
    <property type="match status" value="1"/>
</dbReference>
<keyword evidence="3" id="KW-1185">Reference proteome</keyword>
<dbReference type="PROSITE" id="PS50097">
    <property type="entry name" value="BTB"/>
    <property type="match status" value="1"/>
</dbReference>
<reference evidence="2" key="1">
    <citation type="journal article" date="2020" name="Fungal Divers.">
        <title>Resolving the Mortierellaceae phylogeny through synthesis of multi-gene phylogenetics and phylogenomics.</title>
        <authorList>
            <person name="Vandepol N."/>
            <person name="Liber J."/>
            <person name="Desiro A."/>
            <person name="Na H."/>
            <person name="Kennedy M."/>
            <person name="Barry K."/>
            <person name="Grigoriev I.V."/>
            <person name="Miller A.N."/>
            <person name="O'Donnell K."/>
            <person name="Stajich J.E."/>
            <person name="Bonito G."/>
        </authorList>
    </citation>
    <scope>NUCLEOTIDE SEQUENCE</scope>
    <source>
        <strain evidence="2">NVP1</strain>
    </source>
</reference>
<gene>
    <name evidence="2" type="ORF">BG006_011503</name>
</gene>
<evidence type="ECO:0000313" key="3">
    <source>
        <dbReference type="Proteomes" id="UP000696485"/>
    </source>
</evidence>
<evidence type="ECO:0000259" key="1">
    <source>
        <dbReference type="PROSITE" id="PS50097"/>
    </source>
</evidence>
<dbReference type="EMBL" id="JAAAUY010000997">
    <property type="protein sequence ID" value="KAF9324984.1"/>
    <property type="molecule type" value="Genomic_DNA"/>
</dbReference>
<name>A0A9P5SBV9_9FUNG</name>
<dbReference type="Gene3D" id="3.30.710.10">
    <property type="entry name" value="Potassium Channel Kv1.1, Chain A"/>
    <property type="match status" value="1"/>
</dbReference>
<sequence length="385" mass="44945">MTPTTTTTEHAVYWYDSKDKSENIFFCIRCDATVSSTQYFKVQSDRGNFELIVTESRGSYRFLIDTASSDYTLFQKYKRCSFKQPQGKNWNQYNLIYLFFEDYYIDADISRAQLQTMDQQHELEFRLISYGGASVSNPTTFEPIYTNVLMDRYFRDKASHDVFFRFDDGPSDDDSKDLCDNDDSKDTANAVEGSILGTHRSIMSQWPYFKTMFKSTFKEGGSGSKKTIRVKYIKPKTFQLMLQFMYMGSLHSTDATLYDDNTTTDDQASWEGLYIAADRYRIDDLRKLALANIEAQLDSTAAIDFLFRSAYLYPELREPVIRYIVKEHHAEILKREIREAHKAHSEFAELLGELYEAFHDLYETSQEMTVKKVCICGRPCVWPRH</sequence>
<dbReference type="InterPro" id="IPR011333">
    <property type="entry name" value="SKP1/BTB/POZ_sf"/>
</dbReference>
<evidence type="ECO:0000313" key="2">
    <source>
        <dbReference type="EMBL" id="KAF9324984.1"/>
    </source>
</evidence>
<dbReference type="InterPro" id="IPR000210">
    <property type="entry name" value="BTB/POZ_dom"/>
</dbReference>
<dbReference type="SMART" id="SM00225">
    <property type="entry name" value="BTB"/>
    <property type="match status" value="1"/>
</dbReference>
<dbReference type="AlphaFoldDB" id="A0A9P5SBV9"/>
<dbReference type="Pfam" id="PF00651">
    <property type="entry name" value="BTB"/>
    <property type="match status" value="1"/>
</dbReference>
<dbReference type="Proteomes" id="UP000696485">
    <property type="component" value="Unassembled WGS sequence"/>
</dbReference>
<feature type="domain" description="BTB" evidence="1">
    <location>
        <begin position="185"/>
        <end position="254"/>
    </location>
</feature>
<accession>A0A9P5SBV9</accession>
<comment type="caution">
    <text evidence="2">The sequence shown here is derived from an EMBL/GenBank/DDBJ whole genome shotgun (WGS) entry which is preliminary data.</text>
</comment>
<proteinExistence type="predicted"/>
<dbReference type="SUPFAM" id="SSF54695">
    <property type="entry name" value="POZ domain"/>
    <property type="match status" value="1"/>
</dbReference>
<protein>
    <recommendedName>
        <fullName evidence="1">BTB domain-containing protein</fullName>
    </recommendedName>
</protein>
<dbReference type="CDD" id="cd18186">
    <property type="entry name" value="BTB_POZ_ZBTB_KLHL-like"/>
    <property type="match status" value="1"/>
</dbReference>